<evidence type="ECO:0000313" key="2">
    <source>
        <dbReference type="Proteomes" id="UP000235392"/>
    </source>
</evidence>
<name>A0A2N5TAK1_9BASI</name>
<evidence type="ECO:0000313" key="1">
    <source>
        <dbReference type="EMBL" id="PLW22511.1"/>
    </source>
</evidence>
<organism evidence="1 2">
    <name type="scientific">Puccinia coronata f. sp. avenae</name>
    <dbReference type="NCBI Taxonomy" id="200324"/>
    <lineage>
        <taxon>Eukaryota</taxon>
        <taxon>Fungi</taxon>
        <taxon>Dikarya</taxon>
        <taxon>Basidiomycota</taxon>
        <taxon>Pucciniomycotina</taxon>
        <taxon>Pucciniomycetes</taxon>
        <taxon>Pucciniales</taxon>
        <taxon>Pucciniaceae</taxon>
        <taxon>Puccinia</taxon>
    </lineage>
</organism>
<proteinExistence type="predicted"/>
<reference evidence="1 2" key="1">
    <citation type="submission" date="2017-11" db="EMBL/GenBank/DDBJ databases">
        <title>De novo assembly and phasing of dikaryotic genomes from two isolates of Puccinia coronata f. sp. avenae, the causal agent of oat crown rust.</title>
        <authorList>
            <person name="Miller M.E."/>
            <person name="Zhang Y."/>
            <person name="Omidvar V."/>
            <person name="Sperschneider J."/>
            <person name="Schwessinger B."/>
            <person name="Raley C."/>
            <person name="Palmer J.M."/>
            <person name="Garnica D."/>
            <person name="Upadhyaya N."/>
            <person name="Rathjen J."/>
            <person name="Taylor J.M."/>
            <person name="Park R.F."/>
            <person name="Dodds P.N."/>
            <person name="Hirsch C.D."/>
            <person name="Kianian S.F."/>
            <person name="Figueroa M."/>
        </authorList>
    </citation>
    <scope>NUCLEOTIDE SEQUENCE [LARGE SCALE GENOMIC DNA]</scope>
    <source>
        <strain evidence="1">12SD80</strain>
    </source>
</reference>
<protein>
    <submittedName>
        <fullName evidence="1">Uncharacterized protein</fullName>
    </submittedName>
</protein>
<sequence length="140" mass="15539">MRRASWATFRPSFRATSCTSWLALRPSSCGSYMMACCASAATARASSNAGSCPLRCSPHLFKCPVVPLAHHCKPFVKPVLQLFLEIIETFLRSAEPFVAELVHKQHRSPGRGAFATRQRRDLVKLGEARQTRRARSCFAA</sequence>
<gene>
    <name evidence="1" type="ORF">PCASD_20024</name>
</gene>
<dbReference type="Proteomes" id="UP000235392">
    <property type="component" value="Unassembled WGS sequence"/>
</dbReference>
<accession>A0A2N5TAK1</accession>
<comment type="caution">
    <text evidence="1">The sequence shown here is derived from an EMBL/GenBank/DDBJ whole genome shotgun (WGS) entry which is preliminary data.</text>
</comment>
<dbReference type="AlphaFoldDB" id="A0A2N5TAK1"/>
<dbReference type="EMBL" id="PGCI01000661">
    <property type="protein sequence ID" value="PLW22511.1"/>
    <property type="molecule type" value="Genomic_DNA"/>
</dbReference>